<evidence type="ECO:0000313" key="2">
    <source>
        <dbReference type="Proteomes" id="UP000813463"/>
    </source>
</evidence>
<sequence length="273" mass="32040">MTHPMPVRPNQRIPKAVASRSWSIQEDEVLVAGYMTYCTDAVLGTDQKSIDLWKQVSAYYDKVQEERPYEVAERGLRMLESRWRRIAADDPRTSHVNEHAWKMVCDQPKWRRRMRWMRWGISKEDRELRDNVEGTPQDSEGSGKRTRLDDDDGVKKTKARRKGKGVSSSEAVSSFGDRLQAKTEMRLQENQTHQRRLEFDMSREAKMKQQMEIEARHVQVSEANAEIERTRLEMEPMKMKNEFLRILTSKGNLTAFEEQTKERLIMELYGGAN</sequence>
<organism evidence="2 3">
    <name type="scientific">Spinacia oleracea</name>
    <name type="common">Spinach</name>
    <dbReference type="NCBI Taxonomy" id="3562"/>
    <lineage>
        <taxon>Eukaryota</taxon>
        <taxon>Viridiplantae</taxon>
        <taxon>Streptophyta</taxon>
        <taxon>Embryophyta</taxon>
        <taxon>Tracheophyta</taxon>
        <taxon>Spermatophyta</taxon>
        <taxon>Magnoliopsida</taxon>
        <taxon>eudicotyledons</taxon>
        <taxon>Gunneridae</taxon>
        <taxon>Pentapetalae</taxon>
        <taxon>Caryophyllales</taxon>
        <taxon>Chenopodiaceae</taxon>
        <taxon>Chenopodioideae</taxon>
        <taxon>Anserineae</taxon>
        <taxon>Spinacia</taxon>
    </lineage>
</organism>
<dbReference type="PANTHER" id="PTHR45023">
    <property type="match status" value="1"/>
</dbReference>
<evidence type="ECO:0000313" key="3">
    <source>
        <dbReference type="RefSeq" id="XP_021865133.1"/>
    </source>
</evidence>
<reference evidence="3" key="2">
    <citation type="submission" date="2025-08" db="UniProtKB">
        <authorList>
            <consortium name="RefSeq"/>
        </authorList>
    </citation>
    <scope>IDENTIFICATION</scope>
    <source>
        <tissue evidence="3">Leaf</tissue>
    </source>
</reference>
<evidence type="ECO:0000256" key="1">
    <source>
        <dbReference type="SAM" id="MobiDB-lite"/>
    </source>
</evidence>
<accession>A0A9R0KBW0</accession>
<dbReference type="KEGG" id="soe:110803904"/>
<gene>
    <name evidence="3" type="primary">LOC110803904</name>
</gene>
<protein>
    <recommendedName>
        <fullName evidence="4">No apical meristem-associated C-terminal domain-containing protein</fullName>
    </recommendedName>
</protein>
<reference evidence="2" key="1">
    <citation type="journal article" date="2021" name="Nat. Commun.">
        <title>Genomic analyses provide insights into spinach domestication and the genetic basis of agronomic traits.</title>
        <authorList>
            <person name="Cai X."/>
            <person name="Sun X."/>
            <person name="Xu C."/>
            <person name="Sun H."/>
            <person name="Wang X."/>
            <person name="Ge C."/>
            <person name="Zhang Z."/>
            <person name="Wang Q."/>
            <person name="Fei Z."/>
            <person name="Jiao C."/>
            <person name="Wang Q."/>
        </authorList>
    </citation>
    <scope>NUCLEOTIDE SEQUENCE [LARGE SCALE GENOMIC DNA]</scope>
    <source>
        <strain evidence="2">cv. Varoflay</strain>
    </source>
</reference>
<dbReference type="Proteomes" id="UP000813463">
    <property type="component" value="Chromosome 2"/>
</dbReference>
<proteinExistence type="predicted"/>
<dbReference type="GeneID" id="110803904"/>
<dbReference type="RefSeq" id="XP_021865133.1">
    <property type="nucleotide sequence ID" value="XM_022009441.1"/>
</dbReference>
<name>A0A9R0KBW0_SPIOL</name>
<dbReference type="OrthoDB" id="1165905at2759"/>
<feature type="region of interest" description="Disordered" evidence="1">
    <location>
        <begin position="127"/>
        <end position="182"/>
    </location>
</feature>
<dbReference type="AlphaFoldDB" id="A0A9R0KBW0"/>
<keyword evidence="2" id="KW-1185">Reference proteome</keyword>
<evidence type="ECO:0008006" key="4">
    <source>
        <dbReference type="Google" id="ProtNLM"/>
    </source>
</evidence>
<dbReference type="PANTHER" id="PTHR45023:SF4">
    <property type="entry name" value="GLYCINE-RICH PROTEIN-RELATED"/>
    <property type="match status" value="1"/>
</dbReference>